<keyword evidence="1" id="KW-0175">Coiled coil</keyword>
<reference evidence="3 4" key="1">
    <citation type="journal article" date="2022" name="J Glob Antimicrob Resist">
        <title>First complete genome of a multidrug resistant strain of the novel human pathogen Kalamiella piersonii (GABEKP28) identified in human saliva.</title>
        <authorList>
            <person name="McDonagh F."/>
            <person name="Singh N.K."/>
            <person name="Venkateswaran K."/>
            <person name="Lonappan A.M."/>
            <person name="Hallahan B."/>
            <person name="Tuohy A."/>
            <person name="Burke L."/>
            <person name="Kovarova A."/>
            <person name="Miliotis G."/>
        </authorList>
    </citation>
    <scope>NUCLEOTIDE SEQUENCE [LARGE SCALE GENOMIC DNA]</scope>
    <source>
        <strain evidence="3 4">GABEKP28</strain>
    </source>
</reference>
<accession>A0AAJ5UAK2</accession>
<name>A0AAJ5UAK2_9GAMM</name>
<proteinExistence type="predicted"/>
<dbReference type="Pfam" id="PF05159">
    <property type="entry name" value="Capsule_synth"/>
    <property type="match status" value="1"/>
</dbReference>
<evidence type="ECO:0000259" key="2">
    <source>
        <dbReference type="Pfam" id="PF21912"/>
    </source>
</evidence>
<evidence type="ECO:0000313" key="3">
    <source>
        <dbReference type="EMBL" id="WBG92121.1"/>
    </source>
</evidence>
<dbReference type="GO" id="GO:0015774">
    <property type="term" value="P:polysaccharide transport"/>
    <property type="evidence" value="ECO:0007669"/>
    <property type="project" value="InterPro"/>
</dbReference>
<dbReference type="GO" id="GO:0000271">
    <property type="term" value="P:polysaccharide biosynthetic process"/>
    <property type="evidence" value="ECO:0007669"/>
    <property type="project" value="InterPro"/>
</dbReference>
<protein>
    <recommendedName>
        <fullName evidence="2">Glycosyltransferase 99 N-terminal domain-containing protein</fullName>
    </recommendedName>
</protein>
<dbReference type="InterPro" id="IPR054112">
    <property type="entry name" value="Glyco_transf_99_N"/>
</dbReference>
<keyword evidence="4" id="KW-1185">Reference proteome</keyword>
<feature type="coiled-coil region" evidence="1">
    <location>
        <begin position="419"/>
        <end position="453"/>
    </location>
</feature>
<dbReference type="KEGG" id="kpie:N5580_06170"/>
<dbReference type="AlphaFoldDB" id="A0AAJ5UAK2"/>
<dbReference type="Pfam" id="PF21912">
    <property type="entry name" value="Glyco_transf_99"/>
    <property type="match status" value="1"/>
</dbReference>
<dbReference type="RefSeq" id="WP_269950081.1">
    <property type="nucleotide sequence ID" value="NZ_CP104758.1"/>
</dbReference>
<evidence type="ECO:0000256" key="1">
    <source>
        <dbReference type="SAM" id="Coils"/>
    </source>
</evidence>
<dbReference type="EMBL" id="CP104758">
    <property type="protein sequence ID" value="WBG92121.1"/>
    <property type="molecule type" value="Genomic_DNA"/>
</dbReference>
<dbReference type="InterPro" id="IPR007833">
    <property type="entry name" value="Capsule_polysaccharide_synth"/>
</dbReference>
<organism evidence="3 4">
    <name type="scientific">Pantoea piersonii</name>
    <dbReference type="NCBI Taxonomy" id="2364647"/>
    <lineage>
        <taxon>Bacteria</taxon>
        <taxon>Pseudomonadati</taxon>
        <taxon>Pseudomonadota</taxon>
        <taxon>Gammaproteobacteria</taxon>
        <taxon>Enterobacterales</taxon>
        <taxon>Erwiniaceae</taxon>
        <taxon>Pantoea</taxon>
    </lineage>
</organism>
<feature type="domain" description="Glycosyltransferase 99 N-terminal" evidence="2">
    <location>
        <begin position="66"/>
        <end position="180"/>
    </location>
</feature>
<sequence>MKKNSKFIFFWLPYDVKYTYETFLTAFYLAINKFPVEESIHIGHPSLFDSVPQHLPKNWLSAYQCDLPSQNDLDTLHKIVWDETLFQPLELALKSKNLVWREILCNVYQPLQEKFEKNLKELLIHEDISAIILWSNCPSIVKAAEKFNIPVIHNEMGPLRDPVYLPTCYFDFSGVNGHTEAEARYNNMLPEQDAYPLLGRAALQSLFTKGVKPLRRHDEFDAGVPLQVEDDSNIIAFSNGFNNHELITFVKNHYETWLLRKHPYGHIDYKEATEEANTLSPQEFIALCKKIVTVNSSMGFEAYLMGKPAQILGDSPFKFIDINAPDFVKQLRFCLLNYLVPFAWLFNKEYYLWRLRRPTEKEIAEKHLEYYIQIKHNWTKDNFNFSRLNTELENIYQRNLNLQFVENEKYWLEKNQQLANELESLSATSSARIKKLSNENKQIKQELLTCKTQNDNYYHELWRHQHTLSLIYKSKSWRITAPLRAINAINFSSVRFRALKSLDAQPVRKILKKIIAVPAFRNIAIKIAHKTGSYAKLKALYLRIHQPAAQPIVHVSEPEIISRDTLTNIKKIKMLRKKRGNS</sequence>
<dbReference type="Proteomes" id="UP001211544">
    <property type="component" value="Chromosome"/>
</dbReference>
<evidence type="ECO:0000313" key="4">
    <source>
        <dbReference type="Proteomes" id="UP001211544"/>
    </source>
</evidence>
<gene>
    <name evidence="3" type="ORF">N5580_06170</name>
</gene>